<dbReference type="AlphaFoldDB" id="A0A9W7W840"/>
<accession>A0A9W7W840</accession>
<name>A0A9W7W840_TRIRA</name>
<keyword evidence="2" id="KW-1185">Reference proteome</keyword>
<gene>
    <name evidence="1" type="ORF">IRJ41_011385</name>
</gene>
<feature type="non-terminal residue" evidence="1">
    <location>
        <position position="63"/>
    </location>
</feature>
<evidence type="ECO:0000313" key="2">
    <source>
        <dbReference type="Proteomes" id="UP001059041"/>
    </source>
</evidence>
<sequence>NVLCLLGPCTDQRCNEVSLCAHYYSTPTYITELLPHYNPSRSLRSQNSRLLITPRITKSDQRG</sequence>
<organism evidence="1 2">
    <name type="scientific">Triplophysa rosa</name>
    <name type="common">Cave loach</name>
    <dbReference type="NCBI Taxonomy" id="992332"/>
    <lineage>
        <taxon>Eukaryota</taxon>
        <taxon>Metazoa</taxon>
        <taxon>Chordata</taxon>
        <taxon>Craniata</taxon>
        <taxon>Vertebrata</taxon>
        <taxon>Euteleostomi</taxon>
        <taxon>Actinopterygii</taxon>
        <taxon>Neopterygii</taxon>
        <taxon>Teleostei</taxon>
        <taxon>Ostariophysi</taxon>
        <taxon>Cypriniformes</taxon>
        <taxon>Nemacheilidae</taxon>
        <taxon>Triplophysa</taxon>
    </lineage>
</organism>
<proteinExistence type="predicted"/>
<reference evidence="1" key="1">
    <citation type="submission" date="2021-02" db="EMBL/GenBank/DDBJ databases">
        <title>Comparative genomics reveals that relaxation of natural selection precedes convergent phenotypic evolution of cavefish.</title>
        <authorList>
            <person name="Peng Z."/>
        </authorList>
    </citation>
    <scope>NUCLEOTIDE SEQUENCE</scope>
    <source>
        <tissue evidence="1">Muscle</tissue>
    </source>
</reference>
<feature type="non-terminal residue" evidence="1">
    <location>
        <position position="1"/>
    </location>
</feature>
<dbReference type="Proteomes" id="UP001059041">
    <property type="component" value="Unassembled WGS sequence"/>
</dbReference>
<dbReference type="EMBL" id="JAFHDT010000026">
    <property type="protein sequence ID" value="KAI7790742.1"/>
    <property type="molecule type" value="Genomic_DNA"/>
</dbReference>
<comment type="caution">
    <text evidence="1">The sequence shown here is derived from an EMBL/GenBank/DDBJ whole genome shotgun (WGS) entry which is preliminary data.</text>
</comment>
<evidence type="ECO:0000313" key="1">
    <source>
        <dbReference type="EMBL" id="KAI7790742.1"/>
    </source>
</evidence>
<protein>
    <submittedName>
        <fullName evidence="1">Uncharacterized protein</fullName>
    </submittedName>
</protein>